<name>A0A4Q7TQ53_9MICO</name>
<keyword evidence="4" id="KW-1185">Reference proteome</keyword>
<protein>
    <submittedName>
        <fullName evidence="3">Uncharacterized protein</fullName>
    </submittedName>
</protein>
<accession>A0A4Q7TQ53</accession>
<dbReference type="EMBL" id="SHKI01000006">
    <property type="protein sequence ID" value="RZT62895.1"/>
    <property type="molecule type" value="Genomic_DNA"/>
</dbReference>
<sequence length="243" mass="25598">MRNYSESENQVDTPVETEAVNPAAQGWSKRRKRLVAGATAAAVALAAGGLAAAWATGIFGSAGAAGVSSPAMKYDIQVSEGGTDFVNPTREEPLVLTSASTAEDLIRSGMEWTVVVRNDGTDSGELFFVICDPSSAKVKYRVAPGKDEEYPDLFTQLRFTVVDEEGTVVIDNEVLGADADNEPNGDGTLRGSIPRVLAAGGGEAEFTVTAVFDFDANDLTRTKLAAYNGVSTDFGIRIEGESF</sequence>
<keyword evidence="2" id="KW-0812">Transmembrane</keyword>
<evidence type="ECO:0000313" key="4">
    <source>
        <dbReference type="Proteomes" id="UP000291832"/>
    </source>
</evidence>
<dbReference type="AlphaFoldDB" id="A0A4Q7TQ53"/>
<reference evidence="3 4" key="1">
    <citation type="journal article" date="2015" name="Stand. Genomic Sci.">
        <title>Genomic Encyclopedia of Bacterial and Archaeal Type Strains, Phase III: the genomes of soil and plant-associated and newly described type strains.</title>
        <authorList>
            <person name="Whitman W.B."/>
            <person name="Woyke T."/>
            <person name="Klenk H.P."/>
            <person name="Zhou Y."/>
            <person name="Lilburn T.G."/>
            <person name="Beck B.J."/>
            <person name="De Vos P."/>
            <person name="Vandamme P."/>
            <person name="Eisen J.A."/>
            <person name="Garrity G."/>
            <person name="Hugenholtz P."/>
            <person name="Kyrpides N.C."/>
        </authorList>
    </citation>
    <scope>NUCLEOTIDE SEQUENCE [LARGE SCALE GENOMIC DNA]</scope>
    <source>
        <strain evidence="3 4">RF6</strain>
    </source>
</reference>
<organism evidence="3 4">
    <name type="scientific">Leucobacter luti</name>
    <dbReference type="NCBI Taxonomy" id="340320"/>
    <lineage>
        <taxon>Bacteria</taxon>
        <taxon>Bacillati</taxon>
        <taxon>Actinomycetota</taxon>
        <taxon>Actinomycetes</taxon>
        <taxon>Micrococcales</taxon>
        <taxon>Microbacteriaceae</taxon>
        <taxon>Leucobacter</taxon>
    </lineage>
</organism>
<feature type="transmembrane region" description="Helical" evidence="2">
    <location>
        <begin position="34"/>
        <end position="55"/>
    </location>
</feature>
<dbReference type="Proteomes" id="UP000291832">
    <property type="component" value="Unassembled WGS sequence"/>
</dbReference>
<comment type="caution">
    <text evidence="3">The sequence shown here is derived from an EMBL/GenBank/DDBJ whole genome shotgun (WGS) entry which is preliminary data.</text>
</comment>
<gene>
    <name evidence="3" type="ORF">EV139_2604</name>
</gene>
<keyword evidence="2" id="KW-1133">Transmembrane helix</keyword>
<evidence type="ECO:0000256" key="1">
    <source>
        <dbReference type="SAM" id="MobiDB-lite"/>
    </source>
</evidence>
<feature type="region of interest" description="Disordered" evidence="1">
    <location>
        <begin position="1"/>
        <end position="26"/>
    </location>
</feature>
<proteinExistence type="predicted"/>
<evidence type="ECO:0000313" key="3">
    <source>
        <dbReference type="EMBL" id="RZT62895.1"/>
    </source>
</evidence>
<evidence type="ECO:0000256" key="2">
    <source>
        <dbReference type="SAM" id="Phobius"/>
    </source>
</evidence>
<feature type="compositionally biased region" description="Polar residues" evidence="1">
    <location>
        <begin position="1"/>
        <end position="12"/>
    </location>
</feature>
<keyword evidence="2" id="KW-0472">Membrane</keyword>